<dbReference type="EMBL" id="LT629690">
    <property type="protein sequence ID" value="SDF66600.1"/>
    <property type="molecule type" value="Genomic_DNA"/>
</dbReference>
<dbReference type="InterPro" id="IPR001787">
    <property type="entry name" value="Ribosomal_bL21"/>
</dbReference>
<dbReference type="PANTHER" id="PTHR21349:SF0">
    <property type="entry name" value="LARGE RIBOSOMAL SUBUNIT PROTEIN BL21M"/>
    <property type="match status" value="1"/>
</dbReference>
<keyword evidence="3 4" id="KW-0687">Ribonucleoprotein</keyword>
<keyword evidence="7" id="KW-1185">Reference proteome</keyword>
<dbReference type="RefSeq" id="WP_083345799.1">
    <property type="nucleotide sequence ID" value="NZ_LT629690.1"/>
</dbReference>
<reference evidence="6 7" key="1">
    <citation type="submission" date="2016-10" db="EMBL/GenBank/DDBJ databases">
        <authorList>
            <person name="de Groot N.N."/>
        </authorList>
    </citation>
    <scope>NUCLEOTIDE SEQUENCE [LARGE SCALE GENOMIC DNA]</scope>
    <source>
        <strain evidence="6 7">GAS232</strain>
    </source>
</reference>
<keyword evidence="2 4" id="KW-0689">Ribosomal protein</keyword>
<comment type="similarity">
    <text evidence="1 4 5">Belongs to the bacterial ribosomal protein bL21 family.</text>
</comment>
<evidence type="ECO:0000313" key="7">
    <source>
        <dbReference type="Proteomes" id="UP000182427"/>
    </source>
</evidence>
<organism evidence="6 7">
    <name type="scientific">Terriglobus roseus</name>
    <dbReference type="NCBI Taxonomy" id="392734"/>
    <lineage>
        <taxon>Bacteria</taxon>
        <taxon>Pseudomonadati</taxon>
        <taxon>Acidobacteriota</taxon>
        <taxon>Terriglobia</taxon>
        <taxon>Terriglobales</taxon>
        <taxon>Acidobacteriaceae</taxon>
        <taxon>Terriglobus</taxon>
    </lineage>
</organism>
<dbReference type="GO" id="GO:0019843">
    <property type="term" value="F:rRNA binding"/>
    <property type="evidence" value="ECO:0007669"/>
    <property type="project" value="UniProtKB-UniRule"/>
</dbReference>
<dbReference type="GO" id="GO:0005737">
    <property type="term" value="C:cytoplasm"/>
    <property type="evidence" value="ECO:0007669"/>
    <property type="project" value="UniProtKB-ARBA"/>
</dbReference>
<evidence type="ECO:0000256" key="4">
    <source>
        <dbReference type="HAMAP-Rule" id="MF_01363"/>
    </source>
</evidence>
<keyword evidence="4 5" id="KW-0694">RNA-binding</keyword>
<dbReference type="Proteomes" id="UP000182427">
    <property type="component" value="Chromosome I"/>
</dbReference>
<proteinExistence type="inferred from homology"/>
<dbReference type="GO" id="GO:0003735">
    <property type="term" value="F:structural constituent of ribosome"/>
    <property type="evidence" value="ECO:0007669"/>
    <property type="project" value="InterPro"/>
</dbReference>
<accession>A0A1G7MZT2</accession>
<gene>
    <name evidence="4" type="primary">rplU</name>
    <name evidence="6" type="ORF">SAMN05444167_2938</name>
</gene>
<dbReference type="InterPro" id="IPR028909">
    <property type="entry name" value="bL21-like"/>
</dbReference>
<dbReference type="AlphaFoldDB" id="A0A1G7MZT2"/>
<dbReference type="GO" id="GO:0006412">
    <property type="term" value="P:translation"/>
    <property type="evidence" value="ECO:0007669"/>
    <property type="project" value="UniProtKB-UniRule"/>
</dbReference>
<comment type="subunit">
    <text evidence="4">Part of the 50S ribosomal subunit. Contacts protein L20.</text>
</comment>
<evidence type="ECO:0000256" key="1">
    <source>
        <dbReference type="ARBA" id="ARBA00008563"/>
    </source>
</evidence>
<dbReference type="OrthoDB" id="9813334at2"/>
<comment type="function">
    <text evidence="4 5">This protein binds to 23S rRNA in the presence of protein L20.</text>
</comment>
<dbReference type="HAMAP" id="MF_01363">
    <property type="entry name" value="Ribosomal_bL21"/>
    <property type="match status" value="1"/>
</dbReference>
<evidence type="ECO:0000313" key="6">
    <source>
        <dbReference type="EMBL" id="SDF66600.1"/>
    </source>
</evidence>
<evidence type="ECO:0000256" key="2">
    <source>
        <dbReference type="ARBA" id="ARBA00022980"/>
    </source>
</evidence>
<evidence type="ECO:0000256" key="3">
    <source>
        <dbReference type="ARBA" id="ARBA00023274"/>
    </source>
</evidence>
<dbReference type="GO" id="GO:1990904">
    <property type="term" value="C:ribonucleoprotein complex"/>
    <property type="evidence" value="ECO:0007669"/>
    <property type="project" value="UniProtKB-KW"/>
</dbReference>
<name>A0A1G7MZT2_9BACT</name>
<keyword evidence="4 5" id="KW-0699">rRNA-binding</keyword>
<protein>
    <recommendedName>
        <fullName evidence="4">Large ribosomal subunit protein bL21</fullName>
    </recommendedName>
</protein>
<dbReference type="NCBIfam" id="TIGR00061">
    <property type="entry name" value="L21"/>
    <property type="match status" value="1"/>
</dbReference>
<dbReference type="InterPro" id="IPR036164">
    <property type="entry name" value="bL21-like_sf"/>
</dbReference>
<dbReference type="SUPFAM" id="SSF141091">
    <property type="entry name" value="L21p-like"/>
    <property type="match status" value="1"/>
</dbReference>
<dbReference type="Pfam" id="PF00829">
    <property type="entry name" value="Ribosomal_L21p"/>
    <property type="match status" value="1"/>
</dbReference>
<dbReference type="GO" id="GO:0005840">
    <property type="term" value="C:ribosome"/>
    <property type="evidence" value="ECO:0007669"/>
    <property type="project" value="UniProtKB-KW"/>
</dbReference>
<evidence type="ECO:0000256" key="5">
    <source>
        <dbReference type="RuleBase" id="RU000562"/>
    </source>
</evidence>
<dbReference type="PANTHER" id="PTHR21349">
    <property type="entry name" value="50S RIBOSOMAL PROTEIN L21"/>
    <property type="match status" value="1"/>
</dbReference>
<sequence>MYAVIRTGGKQYRVAPGDTLKIETAAHNDGAIEFADVLAVSAEEGKFEQELGGAKVLASVVGEGRGDKILVFHYKRKKQYKKLQGHRQNFVEVKINEILVNGKSFKAESK</sequence>